<dbReference type="RefSeq" id="WP_345392867.1">
    <property type="nucleotide sequence ID" value="NZ_BAABLA010000013.1"/>
</dbReference>
<dbReference type="InterPro" id="IPR036866">
    <property type="entry name" value="RibonucZ/Hydroxyglut_hydro"/>
</dbReference>
<dbReference type="Gene3D" id="3.60.15.10">
    <property type="entry name" value="Ribonuclease Z/Hydroxyacylglutathione hydrolase-like"/>
    <property type="match status" value="1"/>
</dbReference>
<name>A0ABW2C2L4_9PSEU</name>
<evidence type="ECO:0000313" key="3">
    <source>
        <dbReference type="EMBL" id="MFC6869014.1"/>
    </source>
</evidence>
<dbReference type="CDD" id="cd06262">
    <property type="entry name" value="metallo-hydrolase-like_MBL-fold"/>
    <property type="match status" value="1"/>
</dbReference>
<dbReference type="InterPro" id="IPR001279">
    <property type="entry name" value="Metallo-B-lactamas"/>
</dbReference>
<comment type="caution">
    <text evidence="3">The sequence shown here is derived from an EMBL/GenBank/DDBJ whole genome shotgun (WGS) entry which is preliminary data.</text>
</comment>
<evidence type="ECO:0000256" key="1">
    <source>
        <dbReference type="SAM" id="MobiDB-lite"/>
    </source>
</evidence>
<dbReference type="Proteomes" id="UP001596337">
    <property type="component" value="Unassembled WGS sequence"/>
</dbReference>
<dbReference type="SMART" id="SM00849">
    <property type="entry name" value="Lactamase_B"/>
    <property type="match status" value="1"/>
</dbReference>
<feature type="domain" description="Metallo-beta-lactamase" evidence="2">
    <location>
        <begin position="24"/>
        <end position="188"/>
    </location>
</feature>
<gene>
    <name evidence="3" type="ORF">ACFQGD_17870</name>
</gene>
<feature type="region of interest" description="Disordered" evidence="1">
    <location>
        <begin position="185"/>
        <end position="209"/>
    </location>
</feature>
<organism evidence="3 4">
    <name type="scientific">Haloechinothrix salitolerans</name>
    <dbReference type="NCBI Taxonomy" id="926830"/>
    <lineage>
        <taxon>Bacteria</taxon>
        <taxon>Bacillati</taxon>
        <taxon>Actinomycetota</taxon>
        <taxon>Actinomycetes</taxon>
        <taxon>Pseudonocardiales</taxon>
        <taxon>Pseudonocardiaceae</taxon>
        <taxon>Haloechinothrix</taxon>
    </lineage>
</organism>
<dbReference type="PANTHER" id="PTHR46233">
    <property type="entry name" value="HYDROXYACYLGLUTATHIONE HYDROLASE GLOC"/>
    <property type="match status" value="1"/>
</dbReference>
<dbReference type="PANTHER" id="PTHR46233:SF4">
    <property type="entry name" value="METALLO-BETA-LACTAMASE DOMAIN-CONTAINING PROTEIN"/>
    <property type="match status" value="1"/>
</dbReference>
<dbReference type="Pfam" id="PF00753">
    <property type="entry name" value="Lactamase_B"/>
    <property type="match status" value="1"/>
</dbReference>
<dbReference type="InterPro" id="IPR051453">
    <property type="entry name" value="MBL_Glyoxalase_II"/>
</dbReference>
<dbReference type="SUPFAM" id="SSF56281">
    <property type="entry name" value="Metallo-hydrolase/oxidoreductase"/>
    <property type="match status" value="1"/>
</dbReference>
<proteinExistence type="predicted"/>
<dbReference type="EMBL" id="JBHSXX010000001">
    <property type="protein sequence ID" value="MFC6869014.1"/>
    <property type="molecule type" value="Genomic_DNA"/>
</dbReference>
<evidence type="ECO:0000313" key="4">
    <source>
        <dbReference type="Proteomes" id="UP001596337"/>
    </source>
</evidence>
<evidence type="ECO:0000259" key="2">
    <source>
        <dbReference type="SMART" id="SM00849"/>
    </source>
</evidence>
<reference evidence="4" key="1">
    <citation type="journal article" date="2019" name="Int. J. Syst. Evol. Microbiol.">
        <title>The Global Catalogue of Microorganisms (GCM) 10K type strain sequencing project: providing services to taxonomists for standard genome sequencing and annotation.</title>
        <authorList>
            <consortium name="The Broad Institute Genomics Platform"/>
            <consortium name="The Broad Institute Genome Sequencing Center for Infectious Disease"/>
            <person name="Wu L."/>
            <person name="Ma J."/>
        </authorList>
    </citation>
    <scope>NUCLEOTIDE SEQUENCE [LARGE SCALE GENOMIC DNA]</scope>
    <source>
        <strain evidence="4">KCTC 32255</strain>
    </source>
</reference>
<sequence>MSAGIERVVTSGTFRLDGGSWDVDNNVWLIGDDTEVIVIDPAHDAAAVLNAVGDRRVTAVVCTHGHNDHINAVGEVAAKTSAPVLINQDDEAFWSTVYPERQPDGWLADGDEITVAGTTLRVLSTPGHTWGSVSLYAPELAAVFGGDTLFQGGPGATGRSGSDFPTIIESIRTRLFTLPADTTVHTGHGPTTTIGEEAPNLDDWISRGH</sequence>
<protein>
    <submittedName>
        <fullName evidence="3">MBL fold metallo-hydrolase</fullName>
    </submittedName>
</protein>
<keyword evidence="4" id="KW-1185">Reference proteome</keyword>
<accession>A0ABW2C2L4</accession>